<dbReference type="Gene3D" id="1.10.110.10">
    <property type="entry name" value="Plant lipid-transfer and hydrophobic proteins"/>
    <property type="match status" value="1"/>
</dbReference>
<dbReference type="SUPFAM" id="SSF47699">
    <property type="entry name" value="Bifunctional inhibitor/lipid-transfer protein/seed storage 2S albumin"/>
    <property type="match status" value="1"/>
</dbReference>
<evidence type="ECO:0000256" key="4">
    <source>
        <dbReference type="ARBA" id="ARBA00023180"/>
    </source>
</evidence>
<feature type="chain" id="PRO_5004808152" description="Bifunctional inhibitor/plant lipid transfer protein/seed storage helical domain-containing protein" evidence="6">
    <location>
        <begin position="27"/>
        <end position="179"/>
    </location>
</feature>
<dbReference type="AlphaFoldDB" id="W1PP42"/>
<keyword evidence="5" id="KW-1133">Transmembrane helix</keyword>
<feature type="signal peptide" evidence="6">
    <location>
        <begin position="1"/>
        <end position="26"/>
    </location>
</feature>
<dbReference type="OrthoDB" id="1882492at2759"/>
<comment type="similarity">
    <text evidence="1">Belongs to the plant LTP family.</text>
</comment>
<keyword evidence="2 6" id="KW-0732">Signal</keyword>
<keyword evidence="4" id="KW-0325">Glycoprotein</keyword>
<keyword evidence="9" id="KW-1185">Reference proteome</keyword>
<evidence type="ECO:0000256" key="1">
    <source>
        <dbReference type="ARBA" id="ARBA00009748"/>
    </source>
</evidence>
<dbReference type="Gramene" id="ERN09828">
    <property type="protein sequence ID" value="ERN09828"/>
    <property type="gene ID" value="AMTR_s00013p00038620"/>
</dbReference>
<gene>
    <name evidence="8" type="ORF">AMTR_s00013p00038620</name>
</gene>
<dbReference type="InterPro" id="IPR043325">
    <property type="entry name" value="LTSS"/>
</dbReference>
<evidence type="ECO:0000256" key="6">
    <source>
        <dbReference type="SAM" id="SignalP"/>
    </source>
</evidence>
<keyword evidence="3" id="KW-1015">Disulfide bond</keyword>
<dbReference type="KEGG" id="atr:18437992"/>
<evidence type="ECO:0000256" key="2">
    <source>
        <dbReference type="ARBA" id="ARBA00022729"/>
    </source>
</evidence>
<organism evidence="8 9">
    <name type="scientific">Amborella trichopoda</name>
    <dbReference type="NCBI Taxonomy" id="13333"/>
    <lineage>
        <taxon>Eukaryota</taxon>
        <taxon>Viridiplantae</taxon>
        <taxon>Streptophyta</taxon>
        <taxon>Embryophyta</taxon>
        <taxon>Tracheophyta</taxon>
        <taxon>Spermatophyta</taxon>
        <taxon>Magnoliopsida</taxon>
        <taxon>Amborellales</taxon>
        <taxon>Amborellaceae</taxon>
        <taxon>Amborella</taxon>
    </lineage>
</organism>
<dbReference type="InterPro" id="IPR016140">
    <property type="entry name" value="Bifunc_inhib/LTP/seed_store"/>
</dbReference>
<evidence type="ECO:0000256" key="3">
    <source>
        <dbReference type="ARBA" id="ARBA00023157"/>
    </source>
</evidence>
<evidence type="ECO:0000256" key="5">
    <source>
        <dbReference type="SAM" id="Phobius"/>
    </source>
</evidence>
<dbReference type="SMART" id="SM00499">
    <property type="entry name" value="AAI"/>
    <property type="match status" value="1"/>
</dbReference>
<feature type="transmembrane region" description="Helical" evidence="5">
    <location>
        <begin position="159"/>
        <end position="177"/>
    </location>
</feature>
<evidence type="ECO:0000259" key="7">
    <source>
        <dbReference type="SMART" id="SM00499"/>
    </source>
</evidence>
<reference evidence="9" key="1">
    <citation type="journal article" date="2013" name="Science">
        <title>The Amborella genome and the evolution of flowering plants.</title>
        <authorList>
            <consortium name="Amborella Genome Project"/>
        </authorList>
    </citation>
    <scope>NUCLEOTIDE SEQUENCE [LARGE SCALE GENOMIC DNA]</scope>
</reference>
<feature type="domain" description="Bifunctional inhibitor/plant lipid transfer protein/seed storage helical" evidence="7">
    <location>
        <begin position="34"/>
        <end position="114"/>
    </location>
</feature>
<protein>
    <recommendedName>
        <fullName evidence="7">Bifunctional inhibitor/plant lipid transfer protein/seed storage helical domain-containing protein</fullName>
    </recommendedName>
</protein>
<dbReference type="InterPro" id="IPR036312">
    <property type="entry name" value="Bifun_inhib/LTP/seed_sf"/>
</dbReference>
<sequence>MVTTENLLFPLFFTFIFFSLPSLSISASNDTAKCEAEVNNLMPCLPYTQKSDPSPTKECCTKLTDVEERSVLCLCYLLRLIVNGDRTVKSLNLDLTRTLQLPTVCKINANVTQCPKILNISPSSPEYAIFMNQSSGNSTSGTRNPQNQDSSAFMAQVNSMGRVVMALIVAAMFSVFLDL</sequence>
<dbReference type="HOGENOM" id="CLU_089796_2_0_1"/>
<dbReference type="OMA" id="WCAVAVV"/>
<evidence type="ECO:0000313" key="9">
    <source>
        <dbReference type="Proteomes" id="UP000017836"/>
    </source>
</evidence>
<dbReference type="EMBL" id="KI392979">
    <property type="protein sequence ID" value="ERN09828.1"/>
    <property type="molecule type" value="Genomic_DNA"/>
</dbReference>
<evidence type="ECO:0000313" key="8">
    <source>
        <dbReference type="EMBL" id="ERN09828.1"/>
    </source>
</evidence>
<name>W1PP42_AMBTC</name>
<dbReference type="eggNOG" id="ENOG502S13V">
    <property type="taxonomic scope" value="Eukaryota"/>
</dbReference>
<dbReference type="CDD" id="cd00010">
    <property type="entry name" value="AAI_LTSS"/>
    <property type="match status" value="1"/>
</dbReference>
<dbReference type="Proteomes" id="UP000017836">
    <property type="component" value="Unassembled WGS sequence"/>
</dbReference>
<accession>W1PP42</accession>
<proteinExistence type="inferred from homology"/>
<dbReference type="PANTHER" id="PTHR33044">
    <property type="entry name" value="BIFUNCTIONAL INHIBITOR/LIPID-TRANSFER PROTEIN/SEED STORAGE 2S ALBUMIN SUPERFAMILY PROTEIN-RELATED"/>
    <property type="match status" value="1"/>
</dbReference>
<keyword evidence="5" id="KW-0472">Membrane</keyword>
<dbReference type="Pfam" id="PF14368">
    <property type="entry name" value="LTP_2"/>
    <property type="match status" value="1"/>
</dbReference>
<keyword evidence="5" id="KW-0812">Transmembrane</keyword>